<reference evidence="1 2" key="1">
    <citation type="journal article" date="2014" name="Antonie Van Leeuwenhoek">
        <title>Hyphomonas beringensis sp. nov. and Hyphomonas chukchiensis sp. nov., isolated from surface seawater of the Bering Sea and Chukchi Sea.</title>
        <authorList>
            <person name="Li C."/>
            <person name="Lai Q."/>
            <person name="Li G."/>
            <person name="Dong C."/>
            <person name="Wang J."/>
            <person name="Liao Y."/>
            <person name="Shao Z."/>
        </authorList>
    </citation>
    <scope>NUCLEOTIDE SEQUENCE [LARGE SCALE GENOMIC DNA]</scope>
    <source>
        <strain evidence="1 2">SCH89</strain>
    </source>
</reference>
<organism evidence="1 2">
    <name type="scientific">Hyphomonas oceanitis SCH89</name>
    <dbReference type="NCBI Taxonomy" id="1280953"/>
    <lineage>
        <taxon>Bacteria</taxon>
        <taxon>Pseudomonadati</taxon>
        <taxon>Pseudomonadota</taxon>
        <taxon>Alphaproteobacteria</taxon>
        <taxon>Hyphomonadales</taxon>
        <taxon>Hyphomonadaceae</taxon>
        <taxon>Hyphomonas</taxon>
    </lineage>
</organism>
<gene>
    <name evidence="1" type="ORF">HOC_16725</name>
</gene>
<accession>A0A059G3J9</accession>
<protein>
    <submittedName>
        <fullName evidence="1">YecA family protein</fullName>
    </submittedName>
</protein>
<dbReference type="InterPro" id="IPR011978">
    <property type="entry name" value="YgfB-like"/>
</dbReference>
<dbReference type="RefSeq" id="WP_035540694.1">
    <property type="nucleotide sequence ID" value="NZ_ARYL01000034.1"/>
</dbReference>
<comment type="caution">
    <text evidence="1">The sequence shown here is derived from an EMBL/GenBank/DDBJ whole genome shotgun (WGS) entry which is preliminary data.</text>
</comment>
<dbReference type="InterPro" id="IPR036255">
    <property type="entry name" value="YgfB-like_sf"/>
</dbReference>
<dbReference type="OrthoDB" id="1551443at2"/>
<evidence type="ECO:0000313" key="1">
    <source>
        <dbReference type="EMBL" id="KDA01155.1"/>
    </source>
</evidence>
<dbReference type="NCBIfam" id="TIGR02292">
    <property type="entry name" value="ygfB_yecA"/>
    <property type="match status" value="1"/>
</dbReference>
<feature type="non-terminal residue" evidence="1">
    <location>
        <position position="87"/>
    </location>
</feature>
<sequence length="87" mass="9790">MRKLTDEGLARLDHFLVSQEDDEVMMVPELDGFLTGLLVCPEMILPSVWLPVVWGGDGPVFEDQTEANEILGLIMALYWSASRKVVR</sequence>
<dbReference type="eggNOG" id="COG3318">
    <property type="taxonomic scope" value="Bacteria"/>
</dbReference>
<dbReference type="STRING" id="1280953.HOC_16725"/>
<dbReference type="AlphaFoldDB" id="A0A059G3J9"/>
<keyword evidence="2" id="KW-1185">Reference proteome</keyword>
<dbReference type="EMBL" id="ARYL01000034">
    <property type="protein sequence ID" value="KDA01155.1"/>
    <property type="molecule type" value="Genomic_DNA"/>
</dbReference>
<dbReference type="Proteomes" id="UP000024942">
    <property type="component" value="Unassembled WGS sequence"/>
</dbReference>
<evidence type="ECO:0000313" key="2">
    <source>
        <dbReference type="Proteomes" id="UP000024942"/>
    </source>
</evidence>
<proteinExistence type="predicted"/>
<dbReference type="SUPFAM" id="SSF101327">
    <property type="entry name" value="YgfB-like"/>
    <property type="match status" value="1"/>
</dbReference>
<name>A0A059G3J9_9PROT</name>
<dbReference type="Pfam" id="PF03695">
    <property type="entry name" value="UPF0149"/>
    <property type="match status" value="1"/>
</dbReference>